<evidence type="ECO:0000313" key="3">
    <source>
        <dbReference type="EMBL" id="GBN22306.1"/>
    </source>
</evidence>
<name>A0A4Y2M9C2_ARAVE</name>
<dbReference type="GO" id="GO:0006081">
    <property type="term" value="P:aldehyde metabolic process"/>
    <property type="evidence" value="ECO:0007669"/>
    <property type="project" value="InterPro"/>
</dbReference>
<dbReference type="AlphaFoldDB" id="A0A4Y2M9C2"/>
<dbReference type="OrthoDB" id="440325at2759"/>
<protein>
    <submittedName>
        <fullName evidence="3">Fatty aldehyde dehydrogenase</fullName>
    </submittedName>
</protein>
<dbReference type="Proteomes" id="UP000499080">
    <property type="component" value="Unassembled WGS sequence"/>
</dbReference>
<sequence length="184" mass="20725">MNSMAIRLLFSGEEVIGFTCNSKDILIGSGQNKSRQSLNEPRCVFFWKILLDVTSCQKAINTGEVQTSERSLWSLIRSAMDTLPFGGVGMSGMGTYQGKYTFDTFSHKRSVLVRSLNVFGEYMGKARYPPYSETKNKILKTFLVKRPNIIPSFLPKLLIFLLGMIVALILKDVLKVSDIKDPRK</sequence>
<reference evidence="3 4" key="1">
    <citation type="journal article" date="2019" name="Sci. Rep.">
        <title>Orb-weaving spider Araneus ventricosus genome elucidates the spidroin gene catalogue.</title>
        <authorList>
            <person name="Kono N."/>
            <person name="Nakamura H."/>
            <person name="Ohtoshi R."/>
            <person name="Moran D.A.P."/>
            <person name="Shinohara A."/>
            <person name="Yoshida Y."/>
            <person name="Fujiwara M."/>
            <person name="Mori M."/>
            <person name="Tomita M."/>
            <person name="Arakawa K."/>
        </authorList>
    </citation>
    <scope>NUCLEOTIDE SEQUENCE [LARGE SCALE GENOMIC DNA]</scope>
</reference>
<keyword evidence="2" id="KW-0472">Membrane</keyword>
<keyword evidence="4" id="KW-1185">Reference proteome</keyword>
<evidence type="ECO:0000256" key="1">
    <source>
        <dbReference type="ARBA" id="ARBA00023002"/>
    </source>
</evidence>
<evidence type="ECO:0000256" key="2">
    <source>
        <dbReference type="SAM" id="Phobius"/>
    </source>
</evidence>
<comment type="caution">
    <text evidence="3">The sequence shown here is derived from an EMBL/GenBank/DDBJ whole genome shotgun (WGS) entry which is preliminary data.</text>
</comment>
<accession>A0A4Y2M9C2</accession>
<dbReference type="PANTHER" id="PTHR43570">
    <property type="entry name" value="ALDEHYDE DEHYDROGENASE"/>
    <property type="match status" value="1"/>
</dbReference>
<dbReference type="InterPro" id="IPR016161">
    <property type="entry name" value="Ald_DH/histidinol_DH"/>
</dbReference>
<evidence type="ECO:0000313" key="4">
    <source>
        <dbReference type="Proteomes" id="UP000499080"/>
    </source>
</evidence>
<dbReference type="Gene3D" id="3.40.605.10">
    <property type="entry name" value="Aldehyde Dehydrogenase, Chain A, domain 1"/>
    <property type="match status" value="1"/>
</dbReference>
<proteinExistence type="predicted"/>
<dbReference type="SUPFAM" id="SSF53720">
    <property type="entry name" value="ALDH-like"/>
    <property type="match status" value="1"/>
</dbReference>
<keyword evidence="1" id="KW-0560">Oxidoreductase</keyword>
<keyword evidence="2" id="KW-0812">Transmembrane</keyword>
<dbReference type="EMBL" id="BGPR01006848">
    <property type="protein sequence ID" value="GBN22306.1"/>
    <property type="molecule type" value="Genomic_DNA"/>
</dbReference>
<dbReference type="GO" id="GO:0005737">
    <property type="term" value="C:cytoplasm"/>
    <property type="evidence" value="ECO:0007669"/>
    <property type="project" value="TreeGrafter"/>
</dbReference>
<keyword evidence="2" id="KW-1133">Transmembrane helix</keyword>
<feature type="transmembrane region" description="Helical" evidence="2">
    <location>
        <begin position="153"/>
        <end position="174"/>
    </location>
</feature>
<dbReference type="InterPro" id="IPR016162">
    <property type="entry name" value="Ald_DH_N"/>
</dbReference>
<gene>
    <name evidence="3" type="primary">Aldh3a2_1</name>
    <name evidence="3" type="ORF">AVEN_220758_1</name>
</gene>
<dbReference type="InterPro" id="IPR012394">
    <property type="entry name" value="Aldehyde_DH_NAD(P)"/>
</dbReference>
<organism evidence="3 4">
    <name type="scientific">Araneus ventricosus</name>
    <name type="common">Orbweaver spider</name>
    <name type="synonym">Epeira ventricosa</name>
    <dbReference type="NCBI Taxonomy" id="182803"/>
    <lineage>
        <taxon>Eukaryota</taxon>
        <taxon>Metazoa</taxon>
        <taxon>Ecdysozoa</taxon>
        <taxon>Arthropoda</taxon>
        <taxon>Chelicerata</taxon>
        <taxon>Arachnida</taxon>
        <taxon>Araneae</taxon>
        <taxon>Araneomorphae</taxon>
        <taxon>Entelegynae</taxon>
        <taxon>Araneoidea</taxon>
        <taxon>Araneidae</taxon>
        <taxon>Araneus</taxon>
    </lineage>
</organism>
<dbReference type="PANTHER" id="PTHR43570:SF16">
    <property type="entry name" value="ALDEHYDE DEHYDROGENASE TYPE III, ISOFORM Q"/>
    <property type="match status" value="1"/>
</dbReference>
<dbReference type="GO" id="GO:0004029">
    <property type="term" value="F:aldehyde dehydrogenase (NAD+) activity"/>
    <property type="evidence" value="ECO:0007669"/>
    <property type="project" value="TreeGrafter"/>
</dbReference>